<evidence type="ECO:0000313" key="4">
    <source>
        <dbReference type="Proteomes" id="UP001530315"/>
    </source>
</evidence>
<feature type="domain" description="Fe2OG dioxygenase" evidence="2">
    <location>
        <begin position="52"/>
        <end position="205"/>
    </location>
</feature>
<dbReference type="GO" id="GO:0016491">
    <property type="term" value="F:oxidoreductase activity"/>
    <property type="evidence" value="ECO:0007669"/>
    <property type="project" value="UniProtKB-KW"/>
</dbReference>
<proteinExistence type="inferred from homology"/>
<dbReference type="PROSITE" id="PS51471">
    <property type="entry name" value="FE2OG_OXY"/>
    <property type="match status" value="1"/>
</dbReference>
<name>A0ABD3NXR2_9STRA</name>
<evidence type="ECO:0000256" key="1">
    <source>
        <dbReference type="RuleBase" id="RU003682"/>
    </source>
</evidence>
<comment type="similarity">
    <text evidence="1">Belongs to the iron/ascorbate-dependent oxidoreductase family.</text>
</comment>
<accession>A0ABD3NXR2</accession>
<reference evidence="3 4" key="1">
    <citation type="submission" date="2024-10" db="EMBL/GenBank/DDBJ databases">
        <title>Updated reference genomes for cyclostephanoid diatoms.</title>
        <authorList>
            <person name="Roberts W.R."/>
            <person name="Alverson A.J."/>
        </authorList>
    </citation>
    <scope>NUCLEOTIDE SEQUENCE [LARGE SCALE GENOMIC DNA]</scope>
    <source>
        <strain evidence="3 4">AJA276-08</strain>
    </source>
</reference>
<keyword evidence="1" id="KW-0408">Iron</keyword>
<keyword evidence="1" id="KW-0479">Metal-binding</keyword>
<sequence length="240" mass="27006">MNRHGVIVDTNVYGAVSMKSLTALIEGQIVDRIVRPVGRMLFPDRIGCGDDVEYFAFTIRYDGGVGEEHHVDRDIRVDGNGERIACDVIDVDGPCHDFELKEHRDASIVTLNINLNLPEKGERYDGSEVFFREFPWNDGHGKDRRDPSIHEKGRGNDVGTVRFSPGMAIIHLGAHRHGSLPISTPPGEKGTDNGKRYNLVIWLFGADGDVRIAPYEKDDHMNVMQRWHGCNHTKEYVFGL</sequence>
<dbReference type="EMBL" id="JALLAZ020001111">
    <property type="protein sequence ID" value="KAL3780478.1"/>
    <property type="molecule type" value="Genomic_DNA"/>
</dbReference>
<dbReference type="InterPro" id="IPR005123">
    <property type="entry name" value="Oxoglu/Fe-dep_dioxygenase_dom"/>
</dbReference>
<dbReference type="AlphaFoldDB" id="A0ABD3NXR2"/>
<protein>
    <recommendedName>
        <fullName evidence="2">Fe2OG dioxygenase domain-containing protein</fullName>
    </recommendedName>
</protein>
<keyword evidence="4" id="KW-1185">Reference proteome</keyword>
<keyword evidence="1" id="KW-0560">Oxidoreductase</keyword>
<organism evidence="3 4">
    <name type="scientific">Stephanodiscus triporus</name>
    <dbReference type="NCBI Taxonomy" id="2934178"/>
    <lineage>
        <taxon>Eukaryota</taxon>
        <taxon>Sar</taxon>
        <taxon>Stramenopiles</taxon>
        <taxon>Ochrophyta</taxon>
        <taxon>Bacillariophyta</taxon>
        <taxon>Coscinodiscophyceae</taxon>
        <taxon>Thalassiosirophycidae</taxon>
        <taxon>Stephanodiscales</taxon>
        <taxon>Stephanodiscaceae</taxon>
        <taxon>Stephanodiscus</taxon>
    </lineage>
</organism>
<dbReference type="GO" id="GO:0046872">
    <property type="term" value="F:metal ion binding"/>
    <property type="evidence" value="ECO:0007669"/>
    <property type="project" value="UniProtKB-KW"/>
</dbReference>
<evidence type="ECO:0000259" key="2">
    <source>
        <dbReference type="PROSITE" id="PS51471"/>
    </source>
</evidence>
<evidence type="ECO:0000313" key="3">
    <source>
        <dbReference type="EMBL" id="KAL3780478.1"/>
    </source>
</evidence>
<comment type="caution">
    <text evidence="3">The sequence shown here is derived from an EMBL/GenBank/DDBJ whole genome shotgun (WGS) entry which is preliminary data.</text>
</comment>
<gene>
    <name evidence="3" type="ORF">ACHAW5_007507</name>
</gene>
<dbReference type="Proteomes" id="UP001530315">
    <property type="component" value="Unassembled WGS sequence"/>
</dbReference>